<gene>
    <name evidence="1" type="ORF">AVDCRST_MAG93-1098</name>
</gene>
<evidence type="ECO:0000313" key="1">
    <source>
        <dbReference type="EMBL" id="CAA9235915.1"/>
    </source>
</evidence>
<reference evidence="1" key="1">
    <citation type="submission" date="2020-02" db="EMBL/GenBank/DDBJ databases">
        <authorList>
            <person name="Meier V. D."/>
        </authorList>
    </citation>
    <scope>NUCLEOTIDE SEQUENCE</scope>
    <source>
        <strain evidence="1">AVDCRST_MAG93</strain>
    </source>
</reference>
<dbReference type="AlphaFoldDB" id="A0A6J4HXU6"/>
<name>A0A6J4HXU6_9CHLR</name>
<dbReference type="EMBL" id="CADCTR010000367">
    <property type="protein sequence ID" value="CAA9235915.1"/>
    <property type="molecule type" value="Genomic_DNA"/>
</dbReference>
<sequence>MRPLETSEPGGPFFFLVPALLLHTEIRVDHSNTPCAWLESAYDPLLTVEPFRCSTSLV</sequence>
<proteinExistence type="predicted"/>
<protein>
    <submittedName>
        <fullName evidence="1">Uncharacterized protein</fullName>
    </submittedName>
</protein>
<organism evidence="1">
    <name type="scientific">uncultured Chloroflexia bacterium</name>
    <dbReference type="NCBI Taxonomy" id="1672391"/>
    <lineage>
        <taxon>Bacteria</taxon>
        <taxon>Bacillati</taxon>
        <taxon>Chloroflexota</taxon>
        <taxon>Chloroflexia</taxon>
        <taxon>environmental samples</taxon>
    </lineage>
</organism>
<accession>A0A6J4HXU6</accession>